<evidence type="ECO:0000313" key="1">
    <source>
        <dbReference type="EMBL" id="AWH84261.1"/>
    </source>
</evidence>
<dbReference type="AlphaFoldDB" id="A0A2S1QVL3"/>
<dbReference type="EMBL" id="CP029186">
    <property type="protein sequence ID" value="AWH84261.1"/>
    <property type="molecule type" value="Genomic_DNA"/>
</dbReference>
<organism evidence="1 2">
    <name type="scientific">Flavobacterium album</name>
    <dbReference type="NCBI Taxonomy" id="2175091"/>
    <lineage>
        <taxon>Bacteria</taxon>
        <taxon>Pseudomonadati</taxon>
        <taxon>Bacteroidota</taxon>
        <taxon>Flavobacteriia</taxon>
        <taxon>Flavobacteriales</taxon>
        <taxon>Flavobacteriaceae</taxon>
        <taxon>Flavobacterium</taxon>
    </lineage>
</organism>
<gene>
    <name evidence="1" type="ORF">HYN59_03645</name>
</gene>
<dbReference type="KEGG" id="falb:HYN59_03645"/>
<name>A0A2S1QVL3_9FLAO</name>
<reference evidence="1 2" key="1">
    <citation type="submission" date="2018-04" db="EMBL/GenBank/DDBJ databases">
        <title>Genome sequencing of Flavobacterium sp. HYN0059.</title>
        <authorList>
            <person name="Yi H."/>
            <person name="Baek C."/>
        </authorList>
    </citation>
    <scope>NUCLEOTIDE SEQUENCE [LARGE SCALE GENOMIC DNA]</scope>
    <source>
        <strain evidence="1 2">HYN0059</strain>
    </source>
</reference>
<accession>A0A2S1QVL3</accession>
<evidence type="ECO:0000313" key="2">
    <source>
        <dbReference type="Proteomes" id="UP000244929"/>
    </source>
</evidence>
<dbReference type="RefSeq" id="WP_108776970.1">
    <property type="nucleotide sequence ID" value="NZ_CP029186.1"/>
</dbReference>
<sequence length="400" mass="47901">MNRLVIIGNGFDLAHGLPTGYCDFLNYYWRNVIDALKQKGDSKRLYEDDLISVIINLSSMHHSSIYNALEEVNSFKSLMDFFDDYKYKDGYENFLYRIDFKCQFLKNICEKQSIQNWVDIENEYYFLLKECLKDNNNTRVKELNQEFDRVKCLLENYLYDEVASKFDYSEDSNISQFTNIFDLYNRLRHKDKFLEEFGYNVQEQIKEYLNAKGTILINKENKEKNLFLNFNYTPTADIYATYMNASWRDDYGQSEVIQIHGKLKDIKNPINFGFGDEMDDDYKTIEKKDDNEYLKNIKSFQYLQNSNYKKMLNFVESNPFQVYIMGHSCGLSDRILLNRIFEHRNCLSIKVFYYKNGNKDNYTELIQNISRHFNQKEMMRERIVNKTLCEPLPQTKLPLK</sequence>
<dbReference type="InterPro" id="IPR025935">
    <property type="entry name" value="AbiH"/>
</dbReference>
<protein>
    <recommendedName>
        <fullName evidence="3">Bacteriophage abortive infection AbiH</fullName>
    </recommendedName>
</protein>
<evidence type="ECO:0008006" key="3">
    <source>
        <dbReference type="Google" id="ProtNLM"/>
    </source>
</evidence>
<dbReference type="OrthoDB" id="5903604at2"/>
<dbReference type="Proteomes" id="UP000244929">
    <property type="component" value="Chromosome"/>
</dbReference>
<proteinExistence type="predicted"/>
<dbReference type="Pfam" id="PF14253">
    <property type="entry name" value="AbiH"/>
    <property type="match status" value="1"/>
</dbReference>
<keyword evidence="2" id="KW-1185">Reference proteome</keyword>